<reference evidence="1 2" key="1">
    <citation type="submission" date="2019-03" db="EMBL/GenBank/DDBJ databases">
        <title>First draft genome of Liparis tanakae, snailfish: a comprehensive survey of snailfish specific genes.</title>
        <authorList>
            <person name="Kim W."/>
            <person name="Song I."/>
            <person name="Jeong J.-H."/>
            <person name="Kim D."/>
            <person name="Kim S."/>
            <person name="Ryu S."/>
            <person name="Song J.Y."/>
            <person name="Lee S.K."/>
        </authorList>
    </citation>
    <scope>NUCLEOTIDE SEQUENCE [LARGE SCALE GENOMIC DNA]</scope>
    <source>
        <tissue evidence="1">Muscle</tissue>
    </source>
</reference>
<organism evidence="1 2">
    <name type="scientific">Liparis tanakae</name>
    <name type="common">Tanaka's snailfish</name>
    <dbReference type="NCBI Taxonomy" id="230148"/>
    <lineage>
        <taxon>Eukaryota</taxon>
        <taxon>Metazoa</taxon>
        <taxon>Chordata</taxon>
        <taxon>Craniata</taxon>
        <taxon>Vertebrata</taxon>
        <taxon>Euteleostomi</taxon>
        <taxon>Actinopterygii</taxon>
        <taxon>Neopterygii</taxon>
        <taxon>Teleostei</taxon>
        <taxon>Neoteleostei</taxon>
        <taxon>Acanthomorphata</taxon>
        <taxon>Eupercaria</taxon>
        <taxon>Perciformes</taxon>
        <taxon>Cottioidei</taxon>
        <taxon>Cottales</taxon>
        <taxon>Liparidae</taxon>
        <taxon>Liparis</taxon>
    </lineage>
</organism>
<dbReference type="EMBL" id="SRLO01000457">
    <property type="protein sequence ID" value="TNN55396.1"/>
    <property type="molecule type" value="Genomic_DNA"/>
</dbReference>
<evidence type="ECO:0000313" key="2">
    <source>
        <dbReference type="Proteomes" id="UP000314294"/>
    </source>
</evidence>
<proteinExistence type="predicted"/>
<comment type="caution">
    <text evidence="1">The sequence shown here is derived from an EMBL/GenBank/DDBJ whole genome shotgun (WGS) entry which is preliminary data.</text>
</comment>
<protein>
    <submittedName>
        <fullName evidence="1">Uncharacterized protein</fullName>
    </submittedName>
</protein>
<evidence type="ECO:0000313" key="1">
    <source>
        <dbReference type="EMBL" id="TNN55396.1"/>
    </source>
</evidence>
<name>A0A4Z2GPJ8_9TELE</name>
<gene>
    <name evidence="1" type="ORF">EYF80_034408</name>
</gene>
<dbReference type="AlphaFoldDB" id="A0A4Z2GPJ8"/>
<accession>A0A4Z2GPJ8</accession>
<dbReference type="Proteomes" id="UP000314294">
    <property type="component" value="Unassembled WGS sequence"/>
</dbReference>
<sequence>MYDTGWAEIGKVRVLQGLFCRDPLDRRDRVGRLRYLRFSSKRSAVDALGQVSPHGIGALGL</sequence>
<keyword evidence="2" id="KW-1185">Reference proteome</keyword>